<comment type="caution">
    <text evidence="10">The sequence shown here is derived from an EMBL/GenBank/DDBJ whole genome shotgun (WGS) entry which is preliminary data.</text>
</comment>
<feature type="region of interest" description="Disordered" evidence="9">
    <location>
        <begin position="1"/>
        <end position="23"/>
    </location>
</feature>
<evidence type="ECO:0000256" key="8">
    <source>
        <dbReference type="NCBIfam" id="TIGR02209"/>
    </source>
</evidence>
<protein>
    <recommendedName>
        <fullName evidence="7 8">Cell division protein FtsL</fullName>
    </recommendedName>
</protein>
<evidence type="ECO:0000256" key="5">
    <source>
        <dbReference type="ARBA" id="ARBA00023136"/>
    </source>
</evidence>
<evidence type="ECO:0000313" key="10">
    <source>
        <dbReference type="EMBL" id="MFC0524038.1"/>
    </source>
</evidence>
<evidence type="ECO:0000256" key="7">
    <source>
        <dbReference type="HAMAP-Rule" id="MF_00910"/>
    </source>
</evidence>
<keyword evidence="11" id="KW-1185">Reference proteome</keyword>
<keyword evidence="5 7" id="KW-0472">Membrane</keyword>
<keyword evidence="3 7" id="KW-0812">Transmembrane</keyword>
<keyword evidence="6 7" id="KW-0131">Cell cycle</keyword>
<name>A0ABV6LP61_9BACI</name>
<comment type="function">
    <text evidence="7">Essential cell division protein.</text>
</comment>
<comment type="subcellular location">
    <subcellularLocation>
        <location evidence="7">Cell membrane</location>
        <topology evidence="7">Single-pass type II membrane protein</topology>
    </subcellularLocation>
    <text evidence="7">Localizes to the division septum where it forms a ring structure.</text>
</comment>
<dbReference type="EMBL" id="JBHLTP010000009">
    <property type="protein sequence ID" value="MFC0524038.1"/>
    <property type="molecule type" value="Genomic_DNA"/>
</dbReference>
<feature type="transmembrane region" description="Helical" evidence="7">
    <location>
        <begin position="39"/>
        <end position="59"/>
    </location>
</feature>
<dbReference type="InterPro" id="IPR011922">
    <property type="entry name" value="Cell_div_FtsL"/>
</dbReference>
<dbReference type="Proteomes" id="UP001589836">
    <property type="component" value="Unassembled WGS sequence"/>
</dbReference>
<dbReference type="HAMAP" id="MF_00910">
    <property type="entry name" value="FtsL"/>
    <property type="match status" value="1"/>
</dbReference>
<reference evidence="10 11" key="1">
    <citation type="submission" date="2024-09" db="EMBL/GenBank/DDBJ databases">
        <authorList>
            <person name="Sun Q."/>
            <person name="Mori K."/>
        </authorList>
    </citation>
    <scope>NUCLEOTIDE SEQUENCE [LARGE SCALE GENOMIC DNA]</scope>
    <source>
        <strain evidence="10 11">NCAIM B.02529</strain>
    </source>
</reference>
<evidence type="ECO:0000256" key="6">
    <source>
        <dbReference type="ARBA" id="ARBA00023306"/>
    </source>
</evidence>
<accession>A0ABV6LP61</accession>
<dbReference type="NCBIfam" id="TIGR02209">
    <property type="entry name" value="ftsL_broad"/>
    <property type="match status" value="1"/>
</dbReference>
<evidence type="ECO:0000256" key="4">
    <source>
        <dbReference type="ARBA" id="ARBA00022989"/>
    </source>
</evidence>
<gene>
    <name evidence="7 10" type="primary">ftsL</name>
    <name evidence="10" type="ORF">ACFFGV_10745</name>
</gene>
<evidence type="ECO:0000313" key="11">
    <source>
        <dbReference type="Proteomes" id="UP001589836"/>
    </source>
</evidence>
<dbReference type="GO" id="GO:0051301">
    <property type="term" value="P:cell division"/>
    <property type="evidence" value="ECO:0007669"/>
    <property type="project" value="UniProtKB-KW"/>
</dbReference>
<sequence length="124" mass="13989">MSAENARKLHEQQPQHTKQQEKVKVQVQKQKWISTGEKFMYSMVSAVAVAASIYVVSFASTTDGMNRDVQHLESKIDKQQVQIENLKFEKKELSKPERILQIAKDNGLEIRKSKVKSAGSVSGS</sequence>
<keyword evidence="1 7" id="KW-1003">Cell membrane</keyword>
<evidence type="ECO:0000256" key="3">
    <source>
        <dbReference type="ARBA" id="ARBA00022692"/>
    </source>
</evidence>
<evidence type="ECO:0000256" key="1">
    <source>
        <dbReference type="ARBA" id="ARBA00022475"/>
    </source>
</evidence>
<evidence type="ECO:0000256" key="9">
    <source>
        <dbReference type="SAM" id="MobiDB-lite"/>
    </source>
</evidence>
<keyword evidence="2 7" id="KW-0132">Cell division</keyword>
<dbReference type="RefSeq" id="WP_377347595.1">
    <property type="nucleotide sequence ID" value="NZ_JBHLTP010000009.1"/>
</dbReference>
<keyword evidence="4 7" id="KW-1133">Transmembrane helix</keyword>
<organism evidence="10 11">
    <name type="scientific">Pontibacillus salicampi</name>
    <dbReference type="NCBI Taxonomy" id="1449801"/>
    <lineage>
        <taxon>Bacteria</taxon>
        <taxon>Bacillati</taxon>
        <taxon>Bacillota</taxon>
        <taxon>Bacilli</taxon>
        <taxon>Bacillales</taxon>
        <taxon>Bacillaceae</taxon>
        <taxon>Pontibacillus</taxon>
    </lineage>
</organism>
<comment type="similarity">
    <text evidence="7">Belongs to the FtsL family.</text>
</comment>
<evidence type="ECO:0000256" key="2">
    <source>
        <dbReference type="ARBA" id="ARBA00022618"/>
    </source>
</evidence>
<proteinExistence type="inferred from homology"/>